<accession>A0A510TTV9</accession>
<evidence type="ECO:0000313" key="5">
    <source>
        <dbReference type="EMBL" id="MEE6716710.1"/>
    </source>
</evidence>
<reference evidence="5 8" key="2">
    <citation type="submission" date="2023-02" db="EMBL/GenBank/DDBJ databases">
        <title>The predominant lactic acid bacteria and yeasts involved in the spontaneous fermentation of millet during the production of the traditional porridge Hausa koko in Ghana.</title>
        <authorList>
            <person name="Atter A."/>
            <person name="Diaz M."/>
        </authorList>
    </citation>
    <scope>NUCLEOTIDE SEQUENCE [LARGE SCALE GENOMIC DNA]</scope>
    <source>
        <strain evidence="5 8">FI11640</strain>
    </source>
</reference>
<dbReference type="RefSeq" id="WP_146994274.1">
    <property type="nucleotide sequence ID" value="NZ_BJTX01000016.1"/>
</dbReference>
<feature type="domain" description="ABC transporter" evidence="4">
    <location>
        <begin position="4"/>
        <end position="208"/>
    </location>
</feature>
<protein>
    <submittedName>
        <fullName evidence="6">ATP-binding cassette domain-containing protein</fullName>
    </submittedName>
</protein>
<keyword evidence="3 6" id="KW-0067">ATP-binding</keyword>
<dbReference type="PANTHER" id="PTHR42939">
    <property type="entry name" value="ABC TRANSPORTER ATP-BINDING PROTEIN ALBC-RELATED"/>
    <property type="match status" value="1"/>
</dbReference>
<dbReference type="Pfam" id="PF00005">
    <property type="entry name" value="ABC_tran"/>
    <property type="match status" value="1"/>
</dbReference>
<keyword evidence="1" id="KW-0813">Transport</keyword>
<evidence type="ECO:0000313" key="8">
    <source>
        <dbReference type="Proteomes" id="UP001330016"/>
    </source>
</evidence>
<dbReference type="EMBL" id="JAQSGK010000045">
    <property type="protein sequence ID" value="MEE6716710.1"/>
    <property type="molecule type" value="Genomic_DNA"/>
</dbReference>
<dbReference type="KEGG" id="lhb:D1010_02240"/>
<dbReference type="EMBL" id="CP045143">
    <property type="protein sequence ID" value="QFR22360.1"/>
    <property type="molecule type" value="Genomic_DNA"/>
</dbReference>
<name>A0A510TTV9_9LACO</name>
<dbReference type="InterPro" id="IPR003439">
    <property type="entry name" value="ABC_transporter-like_ATP-bd"/>
</dbReference>
<dbReference type="PROSITE" id="PS50893">
    <property type="entry name" value="ABC_TRANSPORTER_2"/>
    <property type="match status" value="1"/>
</dbReference>
<evidence type="ECO:0000259" key="4">
    <source>
        <dbReference type="PROSITE" id="PS50893"/>
    </source>
</evidence>
<keyword evidence="8" id="KW-1185">Reference proteome</keyword>
<dbReference type="Gene3D" id="3.40.50.300">
    <property type="entry name" value="P-loop containing nucleotide triphosphate hydrolases"/>
    <property type="match status" value="1"/>
</dbReference>
<dbReference type="PANTHER" id="PTHR42939:SF1">
    <property type="entry name" value="ABC TRANSPORTER ATP-BINDING PROTEIN ALBC-RELATED"/>
    <property type="match status" value="1"/>
</dbReference>
<evidence type="ECO:0000313" key="6">
    <source>
        <dbReference type="EMBL" id="QFR22360.1"/>
    </source>
</evidence>
<keyword evidence="2" id="KW-0547">Nucleotide-binding</keyword>
<proteinExistence type="predicted"/>
<dbReference type="InterPro" id="IPR003593">
    <property type="entry name" value="AAA+_ATPase"/>
</dbReference>
<dbReference type="GO" id="GO:0016887">
    <property type="term" value="F:ATP hydrolysis activity"/>
    <property type="evidence" value="ECO:0007669"/>
    <property type="project" value="InterPro"/>
</dbReference>
<organism evidence="6 7">
    <name type="scientific">Schleiferilactobacillus harbinensis</name>
    <dbReference type="NCBI Taxonomy" id="304207"/>
    <lineage>
        <taxon>Bacteria</taxon>
        <taxon>Bacillati</taxon>
        <taxon>Bacillota</taxon>
        <taxon>Bacilli</taxon>
        <taxon>Lactobacillales</taxon>
        <taxon>Lactobacillaceae</taxon>
        <taxon>Schleiferilactobacillus</taxon>
    </lineage>
</organism>
<reference evidence="6 7" key="1">
    <citation type="submission" date="2019-10" db="EMBL/GenBank/DDBJ databases">
        <title>The completed genome of Lactobacillus harbinensis M1.</title>
        <authorList>
            <person name="Zheng Y."/>
        </authorList>
    </citation>
    <scope>NUCLEOTIDE SEQUENCE [LARGE SCALE GENOMIC DNA]</scope>
    <source>
        <strain evidence="6 7">M1</strain>
    </source>
</reference>
<dbReference type="SMART" id="SM00382">
    <property type="entry name" value="AAA"/>
    <property type="match status" value="1"/>
</dbReference>
<dbReference type="InterPro" id="IPR027417">
    <property type="entry name" value="P-loop_NTPase"/>
</dbReference>
<evidence type="ECO:0000256" key="3">
    <source>
        <dbReference type="ARBA" id="ARBA00022840"/>
    </source>
</evidence>
<dbReference type="GO" id="GO:0005524">
    <property type="term" value="F:ATP binding"/>
    <property type="evidence" value="ECO:0007669"/>
    <property type="project" value="UniProtKB-KW"/>
</dbReference>
<sequence length="210" mass="22418">MRLLTVAQIAKSFGAQQVLQDVSLTVDSGEVVHIAGGNGSGKSTLLKIVAGIIPATSGTFQLGENTHIGALIENPGFLEGESLKTNLTFLAAINHHSDPAVMAGLAQRFGLDWHSRQSMKKYSIGMREKAGIIQAVMEDQNLILLDEPTRGLDEAALTQLVNLVAELRTAGKAVIIASHDRYTPITYTANYQLEGGRLTRQSDGVPSIPS</sequence>
<gene>
    <name evidence="6" type="ORF">D1010_02240</name>
    <name evidence="5" type="ORF">PS435_12690</name>
</gene>
<dbReference type="InterPro" id="IPR051782">
    <property type="entry name" value="ABC_Transporter_VariousFunc"/>
</dbReference>
<dbReference type="Proteomes" id="UP001330016">
    <property type="component" value="Unassembled WGS sequence"/>
</dbReference>
<dbReference type="Proteomes" id="UP000326779">
    <property type="component" value="Chromosome"/>
</dbReference>
<dbReference type="SUPFAM" id="SSF52540">
    <property type="entry name" value="P-loop containing nucleoside triphosphate hydrolases"/>
    <property type="match status" value="1"/>
</dbReference>
<evidence type="ECO:0000256" key="2">
    <source>
        <dbReference type="ARBA" id="ARBA00022741"/>
    </source>
</evidence>
<dbReference type="AlphaFoldDB" id="A0A510TTV9"/>
<evidence type="ECO:0000313" key="7">
    <source>
        <dbReference type="Proteomes" id="UP000326779"/>
    </source>
</evidence>
<evidence type="ECO:0000256" key="1">
    <source>
        <dbReference type="ARBA" id="ARBA00022448"/>
    </source>
</evidence>